<dbReference type="GeneID" id="20086272"/>
<dbReference type="eggNOG" id="KOG0627">
    <property type="taxonomic scope" value="Eukaryota"/>
</dbReference>
<evidence type="ECO:0000256" key="2">
    <source>
        <dbReference type="ARBA" id="ARBA00023125"/>
    </source>
</evidence>
<dbReference type="InterPro" id="IPR036388">
    <property type="entry name" value="WH-like_DNA-bd_sf"/>
</dbReference>
<comment type="subcellular location">
    <subcellularLocation>
        <location evidence="1">Nucleus</location>
    </subcellularLocation>
</comment>
<reference evidence="6" key="1">
    <citation type="submission" date="2013-12" db="EMBL/GenBank/DDBJ databases">
        <title>The Genome Sequence of Aphanomyces invadans NJM9701.</title>
        <authorList>
            <consortium name="The Broad Institute Genomics Platform"/>
            <person name="Russ C."/>
            <person name="Tyler B."/>
            <person name="van West P."/>
            <person name="Dieguez-Uribeondo J."/>
            <person name="Young S.K."/>
            <person name="Zeng Q."/>
            <person name="Gargeya S."/>
            <person name="Fitzgerald M."/>
            <person name="Abouelleil A."/>
            <person name="Alvarado L."/>
            <person name="Chapman S.B."/>
            <person name="Gainer-Dewar J."/>
            <person name="Goldberg J."/>
            <person name="Griggs A."/>
            <person name="Gujja S."/>
            <person name="Hansen M."/>
            <person name="Howarth C."/>
            <person name="Imamovic A."/>
            <person name="Ireland A."/>
            <person name="Larimer J."/>
            <person name="McCowan C."/>
            <person name="Murphy C."/>
            <person name="Pearson M."/>
            <person name="Poon T.W."/>
            <person name="Priest M."/>
            <person name="Roberts A."/>
            <person name="Saif S."/>
            <person name="Shea T."/>
            <person name="Sykes S."/>
            <person name="Wortman J."/>
            <person name="Nusbaum C."/>
            <person name="Birren B."/>
        </authorList>
    </citation>
    <scope>NUCLEOTIDE SEQUENCE [LARGE SCALE GENOMIC DNA]</scope>
    <source>
        <strain evidence="6">NJM9701</strain>
    </source>
</reference>
<dbReference type="GO" id="GO:0005634">
    <property type="term" value="C:nucleus"/>
    <property type="evidence" value="ECO:0007669"/>
    <property type="project" value="UniProtKB-SubCell"/>
</dbReference>
<accession>A0A024TV86</accession>
<dbReference type="GO" id="GO:0043565">
    <property type="term" value="F:sequence-specific DNA binding"/>
    <property type="evidence" value="ECO:0007669"/>
    <property type="project" value="InterPro"/>
</dbReference>
<dbReference type="AlphaFoldDB" id="A0A024TV86"/>
<organism evidence="6">
    <name type="scientific">Aphanomyces invadans</name>
    <dbReference type="NCBI Taxonomy" id="157072"/>
    <lineage>
        <taxon>Eukaryota</taxon>
        <taxon>Sar</taxon>
        <taxon>Stramenopiles</taxon>
        <taxon>Oomycota</taxon>
        <taxon>Saprolegniomycetes</taxon>
        <taxon>Saprolegniales</taxon>
        <taxon>Verrucalvaceae</taxon>
        <taxon>Aphanomyces</taxon>
    </lineage>
</organism>
<dbReference type="RefSeq" id="XP_008873464.1">
    <property type="nucleotide sequence ID" value="XM_008875242.1"/>
</dbReference>
<evidence type="ECO:0000259" key="5">
    <source>
        <dbReference type="SMART" id="SM00415"/>
    </source>
</evidence>
<dbReference type="SUPFAM" id="SSF46785">
    <property type="entry name" value="Winged helix' DNA-binding domain"/>
    <property type="match status" value="1"/>
</dbReference>
<keyword evidence="3" id="KW-0539">Nucleus</keyword>
<dbReference type="PRINTS" id="PR00056">
    <property type="entry name" value="HSFDOMAIN"/>
</dbReference>
<comment type="similarity">
    <text evidence="4">Belongs to the HSF family.</text>
</comment>
<dbReference type="PANTHER" id="PTHR10015:SF427">
    <property type="entry name" value="HEAT SHOCK FACTOR PROTEIN"/>
    <property type="match status" value="1"/>
</dbReference>
<evidence type="ECO:0000256" key="3">
    <source>
        <dbReference type="ARBA" id="ARBA00023242"/>
    </source>
</evidence>
<dbReference type="OrthoDB" id="60033at2759"/>
<keyword evidence="2" id="KW-0238">DNA-binding</keyword>
<evidence type="ECO:0000256" key="4">
    <source>
        <dbReference type="RuleBase" id="RU004020"/>
    </source>
</evidence>
<dbReference type="SMART" id="SM00415">
    <property type="entry name" value="HSF"/>
    <property type="match status" value="1"/>
</dbReference>
<dbReference type="VEuPathDB" id="FungiDB:H310_09222"/>
<sequence>MSTKRPTTSTFIRALYNLTRKGTPYVDWSVDGSTFRILDVKRFASEVLPRFFKHNNMASFQRQLNYFSFKKWTKNNRTMGAMSRKSTIAEFHHPSFTRDMDEASGNDIDWFANFDWEAHDDIIPTAGVLYQEHSVDSAEADNTCDMVTV</sequence>
<evidence type="ECO:0000256" key="1">
    <source>
        <dbReference type="ARBA" id="ARBA00004123"/>
    </source>
</evidence>
<dbReference type="GO" id="GO:0003700">
    <property type="term" value="F:DNA-binding transcription factor activity"/>
    <property type="evidence" value="ECO:0007669"/>
    <property type="project" value="InterPro"/>
</dbReference>
<name>A0A024TV86_9STRA</name>
<gene>
    <name evidence="6" type="ORF">H310_09222</name>
</gene>
<evidence type="ECO:0000313" key="6">
    <source>
        <dbReference type="EMBL" id="ETV97903.1"/>
    </source>
</evidence>
<dbReference type="InterPro" id="IPR036390">
    <property type="entry name" value="WH_DNA-bd_sf"/>
</dbReference>
<dbReference type="EMBL" id="KI913971">
    <property type="protein sequence ID" value="ETV97903.1"/>
    <property type="molecule type" value="Genomic_DNA"/>
</dbReference>
<dbReference type="Pfam" id="PF00447">
    <property type="entry name" value="HSF_DNA-bind"/>
    <property type="match status" value="1"/>
</dbReference>
<dbReference type="Gene3D" id="1.10.10.10">
    <property type="entry name" value="Winged helix-like DNA-binding domain superfamily/Winged helix DNA-binding domain"/>
    <property type="match status" value="1"/>
</dbReference>
<feature type="domain" description="HSF-type DNA-binding" evidence="5">
    <location>
        <begin position="7"/>
        <end position="102"/>
    </location>
</feature>
<dbReference type="PANTHER" id="PTHR10015">
    <property type="entry name" value="HEAT SHOCK TRANSCRIPTION FACTOR"/>
    <property type="match status" value="1"/>
</dbReference>
<proteinExistence type="inferred from homology"/>
<protein>
    <recommendedName>
        <fullName evidence="5">HSF-type DNA-binding domain-containing protein</fullName>
    </recommendedName>
</protein>
<dbReference type="STRING" id="157072.A0A024TV86"/>
<dbReference type="InterPro" id="IPR000232">
    <property type="entry name" value="HSF_DNA-bd"/>
</dbReference>